<protein>
    <submittedName>
        <fullName evidence="1">Uncharacterized protein</fullName>
    </submittedName>
</protein>
<proteinExistence type="predicted"/>
<comment type="caution">
    <text evidence="1">The sequence shown here is derived from an EMBL/GenBank/DDBJ whole genome shotgun (WGS) entry which is preliminary data.</text>
</comment>
<sequence length="37" mass="3791">MGKRPEPKANAIIVRVGNEAKGAGQPAFKSLCPAIGN</sequence>
<gene>
    <name evidence="1" type="ORF">X474_26035</name>
</gene>
<dbReference type="AlphaFoldDB" id="A0A0D2JP37"/>
<evidence type="ECO:0000313" key="1">
    <source>
        <dbReference type="EMBL" id="KIX11255.1"/>
    </source>
</evidence>
<dbReference type="EMBL" id="AZAC01000067">
    <property type="protein sequence ID" value="KIX11255.1"/>
    <property type="molecule type" value="Genomic_DNA"/>
</dbReference>
<keyword evidence="2" id="KW-1185">Reference proteome</keyword>
<dbReference type="Proteomes" id="UP000032233">
    <property type="component" value="Unassembled WGS sequence"/>
</dbReference>
<organism evidence="1 2">
    <name type="scientific">Dethiosulfatarculus sandiegensis</name>
    <dbReference type="NCBI Taxonomy" id="1429043"/>
    <lineage>
        <taxon>Bacteria</taxon>
        <taxon>Pseudomonadati</taxon>
        <taxon>Thermodesulfobacteriota</taxon>
        <taxon>Desulfarculia</taxon>
        <taxon>Desulfarculales</taxon>
        <taxon>Desulfarculaceae</taxon>
        <taxon>Dethiosulfatarculus</taxon>
    </lineage>
</organism>
<dbReference type="STRING" id="1429043.X474_26035"/>
<reference evidence="1 2" key="1">
    <citation type="submission" date="2013-11" db="EMBL/GenBank/DDBJ databases">
        <title>Metagenomic analysis of a methanogenic consortium involved in long chain n-alkane degradation.</title>
        <authorList>
            <person name="Davidova I.A."/>
            <person name="Callaghan A.V."/>
            <person name="Wawrik B."/>
            <person name="Pruitt S."/>
            <person name="Marks C."/>
            <person name="Duncan K.E."/>
            <person name="Suflita J.M."/>
        </authorList>
    </citation>
    <scope>NUCLEOTIDE SEQUENCE [LARGE SCALE GENOMIC DNA]</scope>
    <source>
        <strain evidence="1 2">SPR</strain>
    </source>
</reference>
<evidence type="ECO:0000313" key="2">
    <source>
        <dbReference type="Proteomes" id="UP000032233"/>
    </source>
</evidence>
<accession>A0A0D2JP37</accession>
<dbReference type="InParanoid" id="A0A0D2JP37"/>
<name>A0A0D2JP37_9BACT</name>